<dbReference type="PANTHER" id="PTHR42059:SF1">
    <property type="entry name" value="TNT DOMAIN-CONTAINING PROTEIN"/>
    <property type="match status" value="1"/>
</dbReference>
<dbReference type="InterPro" id="IPR025331">
    <property type="entry name" value="TNT"/>
</dbReference>
<evidence type="ECO:0000256" key="1">
    <source>
        <dbReference type="SAM" id="SignalP"/>
    </source>
</evidence>
<dbReference type="PANTHER" id="PTHR42059">
    <property type="entry name" value="TNT DOMAIN-CONTAINING PROTEIN"/>
    <property type="match status" value="1"/>
</dbReference>
<feature type="signal peptide" evidence="1">
    <location>
        <begin position="1"/>
        <end position="22"/>
    </location>
</feature>
<evidence type="ECO:0000313" key="3">
    <source>
        <dbReference type="EMBL" id="KAK3373685.1"/>
    </source>
</evidence>
<gene>
    <name evidence="3" type="ORF">B0T24DRAFT_720319</name>
</gene>
<feature type="domain" description="TNT" evidence="2">
    <location>
        <begin position="138"/>
        <end position="225"/>
    </location>
</feature>
<feature type="chain" id="PRO_5042261574" description="TNT domain-containing protein" evidence="1">
    <location>
        <begin position="23"/>
        <end position="247"/>
    </location>
</feature>
<evidence type="ECO:0000313" key="4">
    <source>
        <dbReference type="Proteomes" id="UP001287356"/>
    </source>
</evidence>
<dbReference type="Pfam" id="PF14021">
    <property type="entry name" value="TNT"/>
    <property type="match status" value="1"/>
</dbReference>
<dbReference type="GO" id="GO:0050135">
    <property type="term" value="F:NADP+ nucleosidase activity"/>
    <property type="evidence" value="ECO:0007669"/>
    <property type="project" value="InterPro"/>
</dbReference>
<proteinExistence type="predicted"/>
<dbReference type="EMBL" id="JAULSN010000004">
    <property type="protein sequence ID" value="KAK3373685.1"/>
    <property type="molecule type" value="Genomic_DNA"/>
</dbReference>
<reference evidence="3" key="1">
    <citation type="journal article" date="2023" name="Mol. Phylogenet. Evol.">
        <title>Genome-scale phylogeny and comparative genomics of the fungal order Sordariales.</title>
        <authorList>
            <person name="Hensen N."/>
            <person name="Bonometti L."/>
            <person name="Westerberg I."/>
            <person name="Brannstrom I.O."/>
            <person name="Guillou S."/>
            <person name="Cros-Aarteil S."/>
            <person name="Calhoun S."/>
            <person name="Haridas S."/>
            <person name="Kuo A."/>
            <person name="Mondo S."/>
            <person name="Pangilinan J."/>
            <person name="Riley R."/>
            <person name="LaButti K."/>
            <person name="Andreopoulos B."/>
            <person name="Lipzen A."/>
            <person name="Chen C."/>
            <person name="Yan M."/>
            <person name="Daum C."/>
            <person name="Ng V."/>
            <person name="Clum A."/>
            <person name="Steindorff A."/>
            <person name="Ohm R.A."/>
            <person name="Martin F."/>
            <person name="Silar P."/>
            <person name="Natvig D.O."/>
            <person name="Lalanne C."/>
            <person name="Gautier V."/>
            <person name="Ament-Velasquez S.L."/>
            <person name="Kruys A."/>
            <person name="Hutchinson M.I."/>
            <person name="Powell A.J."/>
            <person name="Barry K."/>
            <person name="Miller A.N."/>
            <person name="Grigoriev I.V."/>
            <person name="Debuchy R."/>
            <person name="Gladieux P."/>
            <person name="Hiltunen Thoren M."/>
            <person name="Johannesson H."/>
        </authorList>
    </citation>
    <scope>NUCLEOTIDE SEQUENCE</scope>
    <source>
        <strain evidence="3">CBS 958.72</strain>
    </source>
</reference>
<keyword evidence="1" id="KW-0732">Signal</keyword>
<reference evidence="3" key="2">
    <citation type="submission" date="2023-06" db="EMBL/GenBank/DDBJ databases">
        <authorList>
            <consortium name="Lawrence Berkeley National Laboratory"/>
            <person name="Haridas S."/>
            <person name="Hensen N."/>
            <person name="Bonometti L."/>
            <person name="Westerberg I."/>
            <person name="Brannstrom I.O."/>
            <person name="Guillou S."/>
            <person name="Cros-Aarteil S."/>
            <person name="Calhoun S."/>
            <person name="Kuo A."/>
            <person name="Mondo S."/>
            <person name="Pangilinan J."/>
            <person name="Riley R."/>
            <person name="Labutti K."/>
            <person name="Andreopoulos B."/>
            <person name="Lipzen A."/>
            <person name="Chen C."/>
            <person name="Yanf M."/>
            <person name="Daum C."/>
            <person name="Ng V."/>
            <person name="Clum A."/>
            <person name="Steindorff A."/>
            <person name="Ohm R."/>
            <person name="Martin F."/>
            <person name="Silar P."/>
            <person name="Natvig D."/>
            <person name="Lalanne C."/>
            <person name="Gautier V."/>
            <person name="Ament-Velasquez S.L."/>
            <person name="Kruys A."/>
            <person name="Hutchinson M.I."/>
            <person name="Powell A.J."/>
            <person name="Barry K."/>
            <person name="Miller A.N."/>
            <person name="Grigoriev I.V."/>
            <person name="Debuchy R."/>
            <person name="Gladieux P."/>
            <person name="Thoren M.H."/>
            <person name="Johannesson H."/>
        </authorList>
    </citation>
    <scope>NUCLEOTIDE SEQUENCE</scope>
    <source>
        <strain evidence="3">CBS 958.72</strain>
    </source>
</reference>
<name>A0AAE0KCX0_9PEZI</name>
<accession>A0AAE0KCX0</accession>
<organism evidence="3 4">
    <name type="scientific">Lasiosphaeria ovina</name>
    <dbReference type="NCBI Taxonomy" id="92902"/>
    <lineage>
        <taxon>Eukaryota</taxon>
        <taxon>Fungi</taxon>
        <taxon>Dikarya</taxon>
        <taxon>Ascomycota</taxon>
        <taxon>Pezizomycotina</taxon>
        <taxon>Sordariomycetes</taxon>
        <taxon>Sordariomycetidae</taxon>
        <taxon>Sordariales</taxon>
        <taxon>Lasiosphaeriaceae</taxon>
        <taxon>Lasiosphaeria</taxon>
    </lineage>
</organism>
<protein>
    <recommendedName>
        <fullName evidence="2">TNT domain-containing protein</fullName>
    </recommendedName>
</protein>
<dbReference type="InterPro" id="IPR053024">
    <property type="entry name" value="Fungal_surface_NADase"/>
</dbReference>
<dbReference type="Proteomes" id="UP001287356">
    <property type="component" value="Unassembled WGS sequence"/>
</dbReference>
<dbReference type="AlphaFoldDB" id="A0AAE0KCX0"/>
<evidence type="ECO:0000259" key="2">
    <source>
        <dbReference type="Pfam" id="PF14021"/>
    </source>
</evidence>
<comment type="caution">
    <text evidence="3">The sequence shown here is derived from an EMBL/GenBank/DDBJ whole genome shotgun (WGS) entry which is preliminary data.</text>
</comment>
<keyword evidence="4" id="KW-1185">Reference proteome</keyword>
<sequence>MKSATAIAALVGISLHAFLGEAAPLPSNTSSAVARTCNPRSPGYCTGTNYTASLQDTYVCGDSRLGPVVLPTYLEPLGSVVELYERYGGLCPGQFLAKHWNASHVNPRTGKVDPSYEYPPFEGFSLDAHHQPMRANFTLENGTYVDRFGAESGNYISPFGSPYIQRSLPPNSLNTHLSTGNAFNYYVYYVIKPFIVLAGPAAPWFEMPGQGVQYELYKPISQLLTTADGGPYLEPVANPETLLPVIQ</sequence>